<dbReference type="InterPro" id="IPR002491">
    <property type="entry name" value="ABC_transptr_periplasmic_BD"/>
</dbReference>
<dbReference type="SUPFAM" id="SSF53807">
    <property type="entry name" value="Helical backbone' metal receptor"/>
    <property type="match status" value="1"/>
</dbReference>
<evidence type="ECO:0000256" key="1">
    <source>
        <dbReference type="SAM" id="SignalP"/>
    </source>
</evidence>
<dbReference type="EMBL" id="QGHD01000011">
    <property type="protein sequence ID" value="PWL01157.1"/>
    <property type="molecule type" value="Genomic_DNA"/>
</dbReference>
<comment type="caution">
    <text evidence="3">The sequence shown here is derived from an EMBL/GenBank/DDBJ whole genome shotgun (WGS) entry which is preliminary data.</text>
</comment>
<keyword evidence="1" id="KW-0732">Signal</keyword>
<dbReference type="PANTHER" id="PTHR30535:SF34">
    <property type="entry name" value="MOLYBDATE-BINDING PROTEIN MOLA"/>
    <property type="match status" value="1"/>
</dbReference>
<reference evidence="3 4" key="1">
    <citation type="submission" date="2018-05" db="EMBL/GenBank/DDBJ databases">
        <title>Animal gut microbial communities from fecal samples from Wisconsin, USA.</title>
        <authorList>
            <person name="Neumann A."/>
        </authorList>
    </citation>
    <scope>NUCLEOTIDE SEQUENCE [LARGE SCALE GENOMIC DNA]</scope>
    <source>
        <strain evidence="3 4">UWS4</strain>
    </source>
</reference>
<name>A0ABX5LKZ8_9BACT</name>
<feature type="signal peptide" evidence="1">
    <location>
        <begin position="1"/>
        <end position="18"/>
    </location>
</feature>
<dbReference type="RefSeq" id="WP_106198791.1">
    <property type="nucleotide sequence ID" value="NZ_JAXEIU010000047.1"/>
</dbReference>
<dbReference type="InterPro" id="IPR050902">
    <property type="entry name" value="ABC_Transporter_SBP"/>
</dbReference>
<gene>
    <name evidence="3" type="ORF">B0H50_11131</name>
</gene>
<evidence type="ECO:0000259" key="2">
    <source>
        <dbReference type="PROSITE" id="PS50983"/>
    </source>
</evidence>
<dbReference type="Gene3D" id="3.40.50.1980">
    <property type="entry name" value="Nitrogenase molybdenum iron protein domain"/>
    <property type="match status" value="2"/>
</dbReference>
<dbReference type="PANTHER" id="PTHR30535">
    <property type="entry name" value="VITAMIN B12-BINDING PROTEIN"/>
    <property type="match status" value="1"/>
</dbReference>
<sequence length="385" mass="42846">MRKIFPLFAFFLCLFALNGCKENSPEKKIIPACEEKPALTLAYAQNFSVDSCGSFRILQVQNGKAAPVRWLLKDSLSPQEIPPNLSNYPQISIPAKRIVALSSTYLGFLSALQMEKNIVGIDTKKYIADSAFYAWADSVQINEVGEGAALSPEKIYALNADAIFAFSMGESIYDAYPKLAQLKMPVILTSEWIENSPLAKAEWLKFFGILTGKESRADSLFAAHEKSYREILQKINAMVKAKPIVFTGSAAAGTWYASTGKSFMAHLIQDAGGIYLWANDSSKETLSMPFEKAFSDVQKADIWLNAYGKNLQEILAGESRVKLFPVWKTGEIYGYNLRQGPAGGLDFYESAVVKPDSLLLDVAKILHPAYFQDEPSRWYRKLSNF</sequence>
<feature type="domain" description="Fe/B12 periplasmic-binding" evidence="2">
    <location>
        <begin position="97"/>
        <end position="370"/>
    </location>
</feature>
<evidence type="ECO:0000313" key="3">
    <source>
        <dbReference type="EMBL" id="PWL01157.1"/>
    </source>
</evidence>
<dbReference type="Pfam" id="PF01497">
    <property type="entry name" value="Peripla_BP_2"/>
    <property type="match status" value="1"/>
</dbReference>
<proteinExistence type="predicted"/>
<dbReference type="Proteomes" id="UP000245523">
    <property type="component" value="Unassembled WGS sequence"/>
</dbReference>
<feature type="chain" id="PRO_5046837271" evidence="1">
    <location>
        <begin position="19"/>
        <end position="385"/>
    </location>
</feature>
<protein>
    <submittedName>
        <fullName evidence="3">Iron complex transport system substrate-binding protein</fullName>
    </submittedName>
</protein>
<accession>A0ABX5LKZ8</accession>
<keyword evidence="4" id="KW-1185">Reference proteome</keyword>
<dbReference type="PROSITE" id="PS50983">
    <property type="entry name" value="FE_B12_PBP"/>
    <property type="match status" value="1"/>
</dbReference>
<organism evidence="3 4">
    <name type="scientific">Hallerella porci</name>
    <dbReference type="NCBI Taxonomy" id="1945871"/>
    <lineage>
        <taxon>Bacteria</taxon>
        <taxon>Pseudomonadati</taxon>
        <taxon>Fibrobacterota</taxon>
        <taxon>Fibrobacteria</taxon>
        <taxon>Fibrobacterales</taxon>
        <taxon>Fibrobacteraceae</taxon>
        <taxon>Hallerella</taxon>
    </lineage>
</organism>
<evidence type="ECO:0000313" key="4">
    <source>
        <dbReference type="Proteomes" id="UP000245523"/>
    </source>
</evidence>